<evidence type="ECO:0000313" key="2">
    <source>
        <dbReference type="EMBL" id="KAK8789256.1"/>
    </source>
</evidence>
<proteinExistence type="predicted"/>
<sequence length="88" mass="10142">MSSFVLYVSSIFIVKLKQFQQRSVKRTTKRRSSDTVSPQIVQEDQTSAQPLDEQRWVDLFLCRKSVVLRVFAGVVGSGHFLEKETLHL</sequence>
<keyword evidence="3" id="KW-1185">Reference proteome</keyword>
<dbReference type="Proteomes" id="UP001321473">
    <property type="component" value="Unassembled WGS sequence"/>
</dbReference>
<gene>
    <name evidence="2" type="ORF">V5799_020968</name>
</gene>
<reference evidence="2 3" key="1">
    <citation type="journal article" date="2023" name="Arcadia Sci">
        <title>De novo assembly of a long-read Amblyomma americanum tick genome.</title>
        <authorList>
            <person name="Chou S."/>
            <person name="Poskanzer K.E."/>
            <person name="Rollins M."/>
            <person name="Thuy-Boun P.S."/>
        </authorList>
    </citation>
    <scope>NUCLEOTIDE SEQUENCE [LARGE SCALE GENOMIC DNA]</scope>
    <source>
        <strain evidence="2">F_SG_1</strain>
        <tissue evidence="2">Salivary glands</tissue>
    </source>
</reference>
<name>A0AAQ4FQ36_AMBAM</name>
<organism evidence="2 3">
    <name type="scientific">Amblyomma americanum</name>
    <name type="common">Lone star tick</name>
    <dbReference type="NCBI Taxonomy" id="6943"/>
    <lineage>
        <taxon>Eukaryota</taxon>
        <taxon>Metazoa</taxon>
        <taxon>Ecdysozoa</taxon>
        <taxon>Arthropoda</taxon>
        <taxon>Chelicerata</taxon>
        <taxon>Arachnida</taxon>
        <taxon>Acari</taxon>
        <taxon>Parasitiformes</taxon>
        <taxon>Ixodida</taxon>
        <taxon>Ixodoidea</taxon>
        <taxon>Ixodidae</taxon>
        <taxon>Amblyomminae</taxon>
        <taxon>Amblyomma</taxon>
    </lineage>
</organism>
<evidence type="ECO:0000256" key="1">
    <source>
        <dbReference type="SAM" id="MobiDB-lite"/>
    </source>
</evidence>
<feature type="region of interest" description="Disordered" evidence="1">
    <location>
        <begin position="22"/>
        <end position="46"/>
    </location>
</feature>
<comment type="caution">
    <text evidence="2">The sequence shown here is derived from an EMBL/GenBank/DDBJ whole genome shotgun (WGS) entry which is preliminary data.</text>
</comment>
<accession>A0AAQ4FQ36</accession>
<evidence type="ECO:0000313" key="3">
    <source>
        <dbReference type="Proteomes" id="UP001321473"/>
    </source>
</evidence>
<dbReference type="AlphaFoldDB" id="A0AAQ4FQ36"/>
<protein>
    <submittedName>
        <fullName evidence="2">Uncharacterized protein</fullName>
    </submittedName>
</protein>
<dbReference type="EMBL" id="JARKHS020000002">
    <property type="protein sequence ID" value="KAK8789256.1"/>
    <property type="molecule type" value="Genomic_DNA"/>
</dbReference>